<feature type="compositionally biased region" description="Basic and acidic residues" evidence="6">
    <location>
        <begin position="209"/>
        <end position="219"/>
    </location>
</feature>
<dbReference type="GO" id="GO:0005829">
    <property type="term" value="C:cytosol"/>
    <property type="evidence" value="ECO:0007669"/>
    <property type="project" value="TreeGrafter"/>
</dbReference>
<comment type="similarity">
    <text evidence="5">Belongs to the DEAD box helicase family.</text>
</comment>
<dbReference type="Gene3D" id="3.40.50.300">
    <property type="entry name" value="P-loop containing nucleotide triphosphate hydrolases"/>
    <property type="match status" value="2"/>
</dbReference>
<keyword evidence="2" id="KW-0378">Hydrolase</keyword>
<evidence type="ECO:0000259" key="8">
    <source>
        <dbReference type="PROSITE" id="PS51194"/>
    </source>
</evidence>
<dbReference type="GO" id="GO:0003724">
    <property type="term" value="F:RNA helicase activity"/>
    <property type="evidence" value="ECO:0007669"/>
    <property type="project" value="TreeGrafter"/>
</dbReference>
<reference evidence="9 10" key="1">
    <citation type="submission" date="2017-08" db="EMBL/GenBank/DDBJ databases">
        <title>Infants hospitalized years apart are colonized by the same room-sourced microbial strains.</title>
        <authorList>
            <person name="Brooks B."/>
            <person name="Olm M.R."/>
            <person name="Firek B.A."/>
            <person name="Baker R."/>
            <person name="Thomas B.C."/>
            <person name="Morowitz M.J."/>
            <person name="Banfield J.F."/>
        </authorList>
    </citation>
    <scope>NUCLEOTIDE SEQUENCE [LARGE SCALE GENOMIC DNA]</scope>
    <source>
        <strain evidence="9">S2_006_000_R2_64</strain>
    </source>
</reference>
<feature type="compositionally biased region" description="Basic and acidic residues" evidence="6">
    <location>
        <begin position="257"/>
        <end position="313"/>
    </location>
</feature>
<dbReference type="SUPFAM" id="SSF52540">
    <property type="entry name" value="P-loop containing nucleoside triphosphate hydrolases"/>
    <property type="match status" value="1"/>
</dbReference>
<evidence type="ECO:0000313" key="9">
    <source>
        <dbReference type="EMBL" id="PZP53528.1"/>
    </source>
</evidence>
<feature type="compositionally biased region" description="Basic and acidic residues" evidence="6">
    <location>
        <begin position="418"/>
        <end position="436"/>
    </location>
</feature>
<dbReference type="InterPro" id="IPR050079">
    <property type="entry name" value="DEAD_box_RNA_helicase"/>
</dbReference>
<dbReference type="PANTHER" id="PTHR47959:SF13">
    <property type="entry name" value="ATP-DEPENDENT RNA HELICASE RHLE"/>
    <property type="match status" value="1"/>
</dbReference>
<feature type="compositionally biased region" description="Basic and acidic residues" evidence="6">
    <location>
        <begin position="321"/>
        <end position="364"/>
    </location>
</feature>
<evidence type="ECO:0000256" key="3">
    <source>
        <dbReference type="ARBA" id="ARBA00022806"/>
    </source>
</evidence>
<evidence type="ECO:0000313" key="10">
    <source>
        <dbReference type="Proteomes" id="UP000249739"/>
    </source>
</evidence>
<feature type="compositionally biased region" description="Gly residues" evidence="6">
    <location>
        <begin position="222"/>
        <end position="241"/>
    </location>
</feature>
<evidence type="ECO:0000256" key="6">
    <source>
        <dbReference type="SAM" id="MobiDB-lite"/>
    </source>
</evidence>
<dbReference type="PROSITE" id="PS51192">
    <property type="entry name" value="HELICASE_ATP_BIND_1"/>
    <property type="match status" value="1"/>
</dbReference>
<protein>
    <submittedName>
        <fullName evidence="9">DEAD/DEAH box helicase</fullName>
    </submittedName>
</protein>
<feature type="compositionally biased region" description="Basic and acidic residues" evidence="6">
    <location>
        <begin position="376"/>
        <end position="389"/>
    </location>
</feature>
<dbReference type="PROSITE" id="PS51194">
    <property type="entry name" value="HELICASE_CTER"/>
    <property type="match status" value="1"/>
</dbReference>
<feature type="domain" description="Helicase C-terminal" evidence="8">
    <location>
        <begin position="59"/>
        <end position="224"/>
    </location>
</feature>
<feature type="domain" description="Helicase ATP-binding" evidence="7">
    <location>
        <begin position="1"/>
        <end position="48"/>
    </location>
</feature>
<keyword evidence="4" id="KW-0067">ATP-binding</keyword>
<dbReference type="InterPro" id="IPR001650">
    <property type="entry name" value="Helicase_C-like"/>
</dbReference>
<gene>
    <name evidence="9" type="ORF">DI586_10910</name>
</gene>
<evidence type="ECO:0000256" key="4">
    <source>
        <dbReference type="ARBA" id="ARBA00022840"/>
    </source>
</evidence>
<dbReference type="CDD" id="cd18787">
    <property type="entry name" value="SF2_C_DEAD"/>
    <property type="match status" value="1"/>
</dbReference>
<dbReference type="AlphaFoldDB" id="A0A2W5FDV2"/>
<name>A0A2W5FDV2_9BACT</name>
<dbReference type="InterPro" id="IPR014001">
    <property type="entry name" value="Helicase_ATP-bd"/>
</dbReference>
<dbReference type="InterPro" id="IPR027417">
    <property type="entry name" value="P-loop_NTPase"/>
</dbReference>
<feature type="compositionally biased region" description="Basic and acidic residues" evidence="6">
    <location>
        <begin position="396"/>
        <end position="405"/>
    </location>
</feature>
<keyword evidence="3 9" id="KW-0347">Helicase</keyword>
<dbReference type="EMBL" id="QFOT01000176">
    <property type="protein sequence ID" value="PZP53528.1"/>
    <property type="molecule type" value="Genomic_DNA"/>
</dbReference>
<dbReference type="GO" id="GO:0016787">
    <property type="term" value="F:hydrolase activity"/>
    <property type="evidence" value="ECO:0007669"/>
    <property type="project" value="UniProtKB-KW"/>
</dbReference>
<evidence type="ECO:0000256" key="1">
    <source>
        <dbReference type="ARBA" id="ARBA00022741"/>
    </source>
</evidence>
<evidence type="ECO:0000256" key="2">
    <source>
        <dbReference type="ARBA" id="ARBA00022801"/>
    </source>
</evidence>
<organism evidence="9 10">
    <name type="scientific">Micavibrio aeruginosavorus</name>
    <dbReference type="NCBI Taxonomy" id="349221"/>
    <lineage>
        <taxon>Bacteria</taxon>
        <taxon>Pseudomonadati</taxon>
        <taxon>Bdellovibrionota</taxon>
        <taxon>Bdellovibrionia</taxon>
        <taxon>Bdellovibrionales</taxon>
        <taxon>Pseudobdellovibrionaceae</taxon>
        <taxon>Micavibrio</taxon>
    </lineage>
</organism>
<accession>A0A2W5FDV2</accession>
<dbReference type="Pfam" id="PF00271">
    <property type="entry name" value="Helicase_C"/>
    <property type="match status" value="1"/>
</dbReference>
<evidence type="ECO:0000259" key="7">
    <source>
        <dbReference type="PROSITE" id="PS51192"/>
    </source>
</evidence>
<dbReference type="GO" id="GO:0005524">
    <property type="term" value="F:ATP binding"/>
    <property type="evidence" value="ECO:0007669"/>
    <property type="project" value="UniProtKB-KW"/>
</dbReference>
<proteinExistence type="inferred from homology"/>
<dbReference type="PANTHER" id="PTHR47959">
    <property type="entry name" value="ATP-DEPENDENT RNA HELICASE RHLE-RELATED"/>
    <property type="match status" value="1"/>
</dbReference>
<feature type="region of interest" description="Disordered" evidence="6">
    <location>
        <begin position="205"/>
        <end position="470"/>
    </location>
</feature>
<sequence length="470" mass="52003">MLDMGFGVQIDKILKYMPKQRQTLMFSATLPPYIIKMSNQYMNEPVRVSAGEVSKPVIKIEQEMIKINNSDKYEKLTEELAKRSGSVIVFVKSKHGADKLAYRLSKDDHEADAIHGDLRQNKRDKVIKSFREGKYRILVATDIAARGLDIPHIEHVINFDLPQAADDYIHRIGRTGRNGAEGKALNFVSGEDGAKWKAIQRLLNPGEKGQYEGDGRPQERGSSGGGRGKPSGGRSFGGGNGNSSPYAKKRPFGSRADGSDRGNRFDAPRQDRNNDRSDFRSDRPERSDRPARADGQRFDNRFDNRGDRGERSGNKFAAPRFEARPERDGNREGANRSRFEAPKSEGGYKNRNKDFGDFRNERPAAPRGEANGNREGGNRSRFEAPRSEGRSNAPRFEGRRAEGGRSEPAGRSGGYRPEAGRSEGGRFEGGRADRPRSNNGGGNSNQGNRSSAPRAGGGDKPRYSSRSRAA</sequence>
<dbReference type="Proteomes" id="UP000249739">
    <property type="component" value="Unassembled WGS sequence"/>
</dbReference>
<keyword evidence="1" id="KW-0547">Nucleotide-binding</keyword>
<comment type="caution">
    <text evidence="9">The sequence shown here is derived from an EMBL/GenBank/DDBJ whole genome shotgun (WGS) entry which is preliminary data.</text>
</comment>
<dbReference type="SMART" id="SM00490">
    <property type="entry name" value="HELICc"/>
    <property type="match status" value="1"/>
</dbReference>
<evidence type="ECO:0000256" key="5">
    <source>
        <dbReference type="ARBA" id="ARBA00038437"/>
    </source>
</evidence>